<evidence type="ECO:0000313" key="1">
    <source>
        <dbReference type="EMBL" id="PIC29824.1"/>
    </source>
</evidence>
<dbReference type="AlphaFoldDB" id="A0A2G5TRE0"/>
<dbReference type="EMBL" id="PDUG01000005">
    <property type="protein sequence ID" value="PIC29824.1"/>
    <property type="molecule type" value="Genomic_DNA"/>
</dbReference>
<protein>
    <submittedName>
        <fullName evidence="1">Uncharacterized protein</fullName>
    </submittedName>
</protein>
<evidence type="ECO:0000313" key="2">
    <source>
        <dbReference type="Proteomes" id="UP000230233"/>
    </source>
</evidence>
<dbReference type="OrthoDB" id="5872587at2759"/>
<keyword evidence="2" id="KW-1185">Reference proteome</keyword>
<organism evidence="1 2">
    <name type="scientific">Caenorhabditis nigoni</name>
    <dbReference type="NCBI Taxonomy" id="1611254"/>
    <lineage>
        <taxon>Eukaryota</taxon>
        <taxon>Metazoa</taxon>
        <taxon>Ecdysozoa</taxon>
        <taxon>Nematoda</taxon>
        <taxon>Chromadorea</taxon>
        <taxon>Rhabditida</taxon>
        <taxon>Rhabditina</taxon>
        <taxon>Rhabditomorpha</taxon>
        <taxon>Rhabditoidea</taxon>
        <taxon>Rhabditidae</taxon>
        <taxon>Peloderinae</taxon>
        <taxon>Caenorhabditis</taxon>
    </lineage>
</organism>
<sequence>MATTTSEPFDEDAEIAKISASCFTSRDFEQITDNADQRVYARHLGELLIHESLEVIGLTELRRALNFSPLSPGNLLSSINFARDRDIASVSTIQEYYDRVEPRFFLRSPKNDLLHEKNLIASPPFVDSRFPSIRKIFRRRFDEIFQSCGKEINTKTIDQMIGGFFVVYQKVKRAMTPGRDTECWD</sequence>
<dbReference type="Proteomes" id="UP000230233">
    <property type="component" value="Chromosome V"/>
</dbReference>
<proteinExistence type="predicted"/>
<accession>A0A2G5TRE0</accession>
<reference evidence="2" key="1">
    <citation type="submission" date="2017-10" db="EMBL/GenBank/DDBJ databases">
        <title>Rapid genome shrinkage in a self-fertile nematode reveals novel sperm competition proteins.</title>
        <authorList>
            <person name="Yin D."/>
            <person name="Schwarz E.M."/>
            <person name="Thomas C.G."/>
            <person name="Felde R.L."/>
            <person name="Korf I.F."/>
            <person name="Cutter A.D."/>
            <person name="Schartner C.M."/>
            <person name="Ralston E.J."/>
            <person name="Meyer B.J."/>
            <person name="Haag E.S."/>
        </authorList>
    </citation>
    <scope>NUCLEOTIDE SEQUENCE [LARGE SCALE GENOMIC DNA]</scope>
    <source>
        <strain evidence="2">JU1422</strain>
    </source>
</reference>
<name>A0A2G5TRE0_9PELO</name>
<gene>
    <name evidence="1" type="primary">Cnig_chr_V.g21283</name>
    <name evidence="1" type="ORF">B9Z55_021283</name>
</gene>
<comment type="caution">
    <text evidence="1">The sequence shown here is derived from an EMBL/GenBank/DDBJ whole genome shotgun (WGS) entry which is preliminary data.</text>
</comment>